<proteinExistence type="predicted"/>
<keyword evidence="11" id="KW-1185">Reference proteome</keyword>
<keyword evidence="5 7" id="KW-1133">Transmembrane helix</keyword>
<evidence type="ECO:0000259" key="8">
    <source>
        <dbReference type="PROSITE" id="PS50893"/>
    </source>
</evidence>
<keyword evidence="6 7" id="KW-0472">Membrane</keyword>
<comment type="caution">
    <text evidence="10">The sequence shown here is derived from an EMBL/GenBank/DDBJ whole genome shotgun (WGS) entry which is preliminary data.</text>
</comment>
<dbReference type="SUPFAM" id="SSF90123">
    <property type="entry name" value="ABC transporter transmembrane region"/>
    <property type="match status" value="1"/>
</dbReference>
<dbReference type="PROSITE" id="PS00211">
    <property type="entry name" value="ABC_TRANSPORTER_1"/>
    <property type="match status" value="1"/>
</dbReference>
<feature type="domain" description="ABC transmembrane type-1" evidence="9">
    <location>
        <begin position="27"/>
        <end position="309"/>
    </location>
</feature>
<evidence type="ECO:0000256" key="1">
    <source>
        <dbReference type="ARBA" id="ARBA00004651"/>
    </source>
</evidence>
<feature type="transmembrane region" description="Helical" evidence="7">
    <location>
        <begin position="279"/>
        <end position="300"/>
    </location>
</feature>
<feature type="transmembrane region" description="Helical" evidence="7">
    <location>
        <begin position="252"/>
        <end position="273"/>
    </location>
</feature>
<evidence type="ECO:0000256" key="6">
    <source>
        <dbReference type="ARBA" id="ARBA00023136"/>
    </source>
</evidence>
<dbReference type="InterPro" id="IPR003439">
    <property type="entry name" value="ABC_transporter-like_ATP-bd"/>
</dbReference>
<dbReference type="PANTHER" id="PTHR24221:SF654">
    <property type="entry name" value="ATP-BINDING CASSETTE SUB-FAMILY B MEMBER 6"/>
    <property type="match status" value="1"/>
</dbReference>
<dbReference type="PANTHER" id="PTHR24221">
    <property type="entry name" value="ATP-BINDING CASSETTE SUB-FAMILY B"/>
    <property type="match status" value="1"/>
</dbReference>
<evidence type="ECO:0000256" key="3">
    <source>
        <dbReference type="ARBA" id="ARBA00022741"/>
    </source>
</evidence>
<dbReference type="Gene3D" id="1.20.1560.10">
    <property type="entry name" value="ABC transporter type 1, transmembrane domain"/>
    <property type="match status" value="1"/>
</dbReference>
<dbReference type="InterPro" id="IPR036640">
    <property type="entry name" value="ABC1_TM_sf"/>
</dbReference>
<dbReference type="EMBL" id="JAYWLC010000004">
    <property type="protein sequence ID" value="MER5171558.1"/>
    <property type="molecule type" value="Genomic_DNA"/>
</dbReference>
<reference evidence="10 11" key="2">
    <citation type="submission" date="2024-06" db="EMBL/GenBank/DDBJ databases">
        <title>Thioclava kandeliae sp. nov. from a rhizosphere soil sample of Kandelia candel in a mangrove.</title>
        <authorList>
            <person name="Mu T."/>
        </authorList>
    </citation>
    <scope>NUCLEOTIDE SEQUENCE [LARGE SCALE GENOMIC DNA]</scope>
    <source>
        <strain evidence="10 11">CPCC 100088</strain>
    </source>
</reference>
<evidence type="ECO:0000256" key="2">
    <source>
        <dbReference type="ARBA" id="ARBA00022692"/>
    </source>
</evidence>
<organism evidence="10 11">
    <name type="scientific">Thioclava kandeliae</name>
    <dbReference type="NCBI Taxonomy" id="3070818"/>
    <lineage>
        <taxon>Bacteria</taxon>
        <taxon>Pseudomonadati</taxon>
        <taxon>Pseudomonadota</taxon>
        <taxon>Alphaproteobacteria</taxon>
        <taxon>Rhodobacterales</taxon>
        <taxon>Paracoccaceae</taxon>
        <taxon>Thioclava</taxon>
    </lineage>
</organism>
<accession>A0ABV1SF98</accession>
<evidence type="ECO:0000256" key="7">
    <source>
        <dbReference type="SAM" id="Phobius"/>
    </source>
</evidence>
<dbReference type="PROSITE" id="PS50893">
    <property type="entry name" value="ABC_TRANSPORTER_2"/>
    <property type="match status" value="1"/>
</dbReference>
<comment type="subcellular location">
    <subcellularLocation>
        <location evidence="1">Cell membrane</location>
        <topology evidence="1">Multi-pass membrane protein</topology>
    </subcellularLocation>
</comment>
<dbReference type="Pfam" id="PF00005">
    <property type="entry name" value="ABC_tran"/>
    <property type="match status" value="1"/>
</dbReference>
<gene>
    <name evidence="10" type="ORF">VSX56_07180</name>
</gene>
<dbReference type="SUPFAM" id="SSF52540">
    <property type="entry name" value="P-loop containing nucleoside triphosphate hydrolases"/>
    <property type="match status" value="1"/>
</dbReference>
<evidence type="ECO:0000313" key="11">
    <source>
        <dbReference type="Proteomes" id="UP001438953"/>
    </source>
</evidence>
<keyword evidence="2 7" id="KW-0812">Transmembrane</keyword>
<keyword evidence="4 10" id="KW-0067">ATP-binding</keyword>
<feature type="domain" description="ABC transporter" evidence="8">
    <location>
        <begin position="342"/>
        <end position="546"/>
    </location>
</feature>
<dbReference type="RefSeq" id="WP_350935967.1">
    <property type="nucleotide sequence ID" value="NZ_JAYWLC010000004.1"/>
</dbReference>
<evidence type="ECO:0000256" key="5">
    <source>
        <dbReference type="ARBA" id="ARBA00022989"/>
    </source>
</evidence>
<dbReference type="InterPro" id="IPR039421">
    <property type="entry name" value="Type_1_exporter"/>
</dbReference>
<keyword evidence="3" id="KW-0547">Nucleotide-binding</keyword>
<dbReference type="GO" id="GO:0005524">
    <property type="term" value="F:ATP binding"/>
    <property type="evidence" value="ECO:0007669"/>
    <property type="project" value="UniProtKB-KW"/>
</dbReference>
<feature type="transmembrane region" description="Helical" evidence="7">
    <location>
        <begin position="30"/>
        <end position="59"/>
    </location>
</feature>
<dbReference type="InterPro" id="IPR027417">
    <property type="entry name" value="P-loop_NTPase"/>
</dbReference>
<dbReference type="Gene3D" id="3.40.50.300">
    <property type="entry name" value="P-loop containing nucleotide triphosphate hydrolases"/>
    <property type="match status" value="1"/>
</dbReference>
<sequence>MRDLFAIFLRLLRANSWAMARGWALSLTVLVMGAALLGLSGWFIVAAAAAGLIGMGSVFDVFRPSAMVRFLALGRAAGRYGERLLTHDATLRGLEALRADVLRGYLGAGYRTMTRIRGAQALNRLTADVDALDGVSLRLFLPVMAALGTHALVYLVLHWLLGGMIAAWIGLGYTLGGALILIWAARTSARVARAREEAAQSFRTGLIDMIRARRDLAVYGRLAGQAVQVQAAQDLHDGFSQRQDAAERRVGLTLNLLLQLVAAGALGLGIATVNAGGFAPSYAALGFFAALGLAETIAPLRRLAPDLGRMRMAATRVRGHLPGPEAPASPAVTPPRSAQLTVSHLSLCRPDTAQPIIEDLSFDLGPGQWLAVTGASGRGKSTLLLALAGLMPFDGEIRLGQIPIATLDEASLRERVAYLPQRSALMAGTLRENLCLGDDRITDADLDAVIDACALREVIRLRGGLDMVIGPRGEGLSGGEARRVTLARLLLRRPDLLLLDEPTEGLDDATALHVLREIRAILPQSAILSASHKHVEVEISDRVIIL</sequence>
<reference evidence="10 11" key="1">
    <citation type="submission" date="2024-01" db="EMBL/GenBank/DDBJ databases">
        <authorList>
            <person name="Deng Y."/>
            <person name="Su J."/>
        </authorList>
    </citation>
    <scope>NUCLEOTIDE SEQUENCE [LARGE SCALE GENOMIC DNA]</scope>
    <source>
        <strain evidence="10 11">CPCC 100088</strain>
    </source>
</reference>
<evidence type="ECO:0000259" key="9">
    <source>
        <dbReference type="PROSITE" id="PS50929"/>
    </source>
</evidence>
<dbReference type="InterPro" id="IPR011527">
    <property type="entry name" value="ABC1_TM_dom"/>
</dbReference>
<dbReference type="Proteomes" id="UP001438953">
    <property type="component" value="Unassembled WGS sequence"/>
</dbReference>
<protein>
    <submittedName>
        <fullName evidence="10">ATP-binding cassette domain-containing protein</fullName>
    </submittedName>
</protein>
<dbReference type="SMART" id="SM00382">
    <property type="entry name" value="AAA"/>
    <property type="match status" value="1"/>
</dbReference>
<feature type="transmembrane region" description="Helical" evidence="7">
    <location>
        <begin position="139"/>
        <end position="159"/>
    </location>
</feature>
<dbReference type="PROSITE" id="PS50929">
    <property type="entry name" value="ABC_TM1F"/>
    <property type="match status" value="1"/>
</dbReference>
<evidence type="ECO:0000256" key="4">
    <source>
        <dbReference type="ARBA" id="ARBA00022840"/>
    </source>
</evidence>
<feature type="transmembrane region" description="Helical" evidence="7">
    <location>
        <begin position="165"/>
        <end position="185"/>
    </location>
</feature>
<dbReference type="InterPro" id="IPR017871">
    <property type="entry name" value="ABC_transporter-like_CS"/>
</dbReference>
<dbReference type="InterPro" id="IPR003593">
    <property type="entry name" value="AAA+_ATPase"/>
</dbReference>
<evidence type="ECO:0000313" key="10">
    <source>
        <dbReference type="EMBL" id="MER5171558.1"/>
    </source>
</evidence>
<name>A0ABV1SF98_9RHOB</name>